<dbReference type="CDD" id="cd10032">
    <property type="entry name" value="UDG-F6_HDG"/>
    <property type="match status" value="1"/>
</dbReference>
<evidence type="ECO:0000313" key="3">
    <source>
        <dbReference type="Proteomes" id="UP000030008"/>
    </source>
</evidence>
<dbReference type="SMART" id="SM00986">
    <property type="entry name" value="UDG"/>
    <property type="match status" value="1"/>
</dbReference>
<sequence length="162" mass="18900">MLKGFDPIIPEKPRLMILGSMPSVTSLDKQEYYGFAHNRFWKILHAVFEMPIETYAQKKEILFQQHILLWDVIGECEREGSLDSAIRKERVNDIAHLTAVYPTLHRVICNGRKAYELYQKHFSDIALLCSYLPSTSNANRSIREEVLFAQWKQALMEHEGDM</sequence>
<feature type="domain" description="Uracil-DNA glycosylase-like" evidence="1">
    <location>
        <begin position="6"/>
        <end position="155"/>
    </location>
</feature>
<dbReference type="SUPFAM" id="SSF52141">
    <property type="entry name" value="Uracil-DNA glycosylase-like"/>
    <property type="match status" value="1"/>
</dbReference>
<evidence type="ECO:0000259" key="1">
    <source>
        <dbReference type="SMART" id="SM00986"/>
    </source>
</evidence>
<accession>A0A099I2Z6</accession>
<dbReference type="Gene3D" id="3.40.470.10">
    <property type="entry name" value="Uracil-DNA glycosylase-like domain"/>
    <property type="match status" value="1"/>
</dbReference>
<organism evidence="2 3">
    <name type="scientific">Clostridium innocuum</name>
    <dbReference type="NCBI Taxonomy" id="1522"/>
    <lineage>
        <taxon>Bacteria</taxon>
        <taxon>Bacillati</taxon>
        <taxon>Bacillota</taxon>
        <taxon>Clostridia</taxon>
        <taxon>Eubacteriales</taxon>
        <taxon>Clostridiaceae</taxon>
        <taxon>Clostridium</taxon>
    </lineage>
</organism>
<dbReference type="InterPro" id="IPR005122">
    <property type="entry name" value="Uracil-DNA_glycosylase-like"/>
</dbReference>
<protein>
    <submittedName>
        <fullName evidence="2">DNA glycosylase</fullName>
    </submittedName>
</protein>
<dbReference type="EMBL" id="JQIF01000131">
    <property type="protein sequence ID" value="KGJ51248.1"/>
    <property type="molecule type" value="Genomic_DNA"/>
</dbReference>
<name>A0A099I2Z6_CLOIN</name>
<dbReference type="InterPro" id="IPR026353">
    <property type="entry name" value="Hypoxan-DNA_Glyclase"/>
</dbReference>
<proteinExistence type="predicted"/>
<dbReference type="RefSeq" id="WP_044908152.1">
    <property type="nucleotide sequence ID" value="NZ_JQIF01000131.1"/>
</dbReference>
<evidence type="ECO:0000313" key="2">
    <source>
        <dbReference type="EMBL" id="KGJ51248.1"/>
    </source>
</evidence>
<reference evidence="2 3" key="1">
    <citation type="submission" date="2014-08" db="EMBL/GenBank/DDBJ databases">
        <title>Clostridium innocuum, an unnegligible vancomycin-resistant pathogen causing extra-intestinal infections.</title>
        <authorList>
            <person name="Feng Y."/>
            <person name="Chiu C.-H."/>
        </authorList>
    </citation>
    <scope>NUCLEOTIDE SEQUENCE [LARGE SCALE GENOMIC DNA]</scope>
    <source>
        <strain evidence="2 3">AN88</strain>
    </source>
</reference>
<dbReference type="SMART" id="SM00987">
    <property type="entry name" value="UreE_C"/>
    <property type="match status" value="1"/>
</dbReference>
<gene>
    <name evidence="2" type="ORF">CIAN88_21490</name>
</gene>
<dbReference type="Proteomes" id="UP000030008">
    <property type="component" value="Unassembled WGS sequence"/>
</dbReference>
<dbReference type="Pfam" id="PF03167">
    <property type="entry name" value="UDG"/>
    <property type="match status" value="1"/>
</dbReference>
<dbReference type="AlphaFoldDB" id="A0A099I2Z6"/>
<dbReference type="NCBIfam" id="TIGR04274">
    <property type="entry name" value="hypoxanDNAglyco"/>
    <property type="match status" value="1"/>
</dbReference>
<comment type="caution">
    <text evidence="2">The sequence shown here is derived from an EMBL/GenBank/DDBJ whole genome shotgun (WGS) entry which is preliminary data.</text>
</comment>
<dbReference type="InterPro" id="IPR036895">
    <property type="entry name" value="Uracil-DNA_glycosylase-like_sf"/>
</dbReference>